<evidence type="ECO:0000259" key="2">
    <source>
        <dbReference type="SMART" id="SM00717"/>
    </source>
</evidence>
<dbReference type="InterPro" id="IPR001005">
    <property type="entry name" value="SANT/Myb"/>
</dbReference>
<proteinExistence type="predicted"/>
<dbReference type="CDD" id="cd00167">
    <property type="entry name" value="SANT"/>
    <property type="match status" value="1"/>
</dbReference>
<evidence type="ECO:0000313" key="3">
    <source>
        <dbReference type="EMBL" id="KAK7205532.1"/>
    </source>
</evidence>
<name>A0ABR1F6W1_9ASCO</name>
<dbReference type="SMART" id="SM00717">
    <property type="entry name" value="SANT"/>
    <property type="match status" value="1"/>
</dbReference>
<accession>A0ABR1F6W1</accession>
<dbReference type="Gene3D" id="1.10.10.60">
    <property type="entry name" value="Homeodomain-like"/>
    <property type="match status" value="1"/>
</dbReference>
<sequence>MAELCRDIHIGRKTDNYDKLKQIKQEAKDQKRRALYENPEDREKRIKLENEQEAERRKRAAELVDKGLGNNSAAGRANGVAALRVVNGKIEVDQDSLLVDRHAIADAERTTEEREVDSDLKRVVNSASWSRRERVERWSAAETVKFYNSLSMWGTDFGLIVQMFPGRSRRQIKNKFNAEERKNPARIHTALTSRIPVGKDYVDNAMKSESKEAENAASAEDTERAGSEQPPSTDPATAPPADPSSVSEPVVIAD</sequence>
<feature type="region of interest" description="Disordered" evidence="1">
    <location>
        <begin position="28"/>
        <end position="53"/>
    </location>
</feature>
<dbReference type="RefSeq" id="XP_064768565.1">
    <property type="nucleotide sequence ID" value="XM_064910428.1"/>
</dbReference>
<feature type="region of interest" description="Disordered" evidence="1">
    <location>
        <begin position="199"/>
        <end position="254"/>
    </location>
</feature>
<comment type="caution">
    <text evidence="3">The sequence shown here is derived from an EMBL/GenBank/DDBJ whole genome shotgun (WGS) entry which is preliminary data.</text>
</comment>
<dbReference type="GeneID" id="90035940"/>
<dbReference type="SUPFAM" id="SSF46689">
    <property type="entry name" value="Homeodomain-like"/>
    <property type="match status" value="1"/>
</dbReference>
<dbReference type="PANTHER" id="PTHR22929:SF0">
    <property type="entry name" value="TRANSCRIPTION FACTOR TFIIIB COMPONENT B'' HOMOLOG"/>
    <property type="match status" value="1"/>
</dbReference>
<protein>
    <recommendedName>
        <fullName evidence="2">Myb-like domain-containing protein</fullName>
    </recommendedName>
</protein>
<organism evidence="3 4">
    <name type="scientific">Myxozyma melibiosi</name>
    <dbReference type="NCBI Taxonomy" id="54550"/>
    <lineage>
        <taxon>Eukaryota</taxon>
        <taxon>Fungi</taxon>
        <taxon>Dikarya</taxon>
        <taxon>Ascomycota</taxon>
        <taxon>Saccharomycotina</taxon>
        <taxon>Lipomycetes</taxon>
        <taxon>Lipomycetales</taxon>
        <taxon>Lipomycetaceae</taxon>
        <taxon>Myxozyma</taxon>
    </lineage>
</organism>
<dbReference type="EMBL" id="JBBJBU010000005">
    <property type="protein sequence ID" value="KAK7205532.1"/>
    <property type="molecule type" value="Genomic_DNA"/>
</dbReference>
<gene>
    <name evidence="3" type="ORF">BZA70DRAFT_238003</name>
</gene>
<evidence type="ECO:0000256" key="1">
    <source>
        <dbReference type="SAM" id="MobiDB-lite"/>
    </source>
</evidence>
<dbReference type="InterPro" id="IPR009057">
    <property type="entry name" value="Homeodomain-like_sf"/>
</dbReference>
<dbReference type="PANTHER" id="PTHR22929">
    <property type="entry name" value="RNA POLYMERASE III TRANSCRIPTION INITIATION FACTOR B"/>
    <property type="match status" value="1"/>
</dbReference>
<dbReference type="Proteomes" id="UP001498771">
    <property type="component" value="Unassembled WGS sequence"/>
</dbReference>
<reference evidence="3 4" key="1">
    <citation type="submission" date="2024-03" db="EMBL/GenBank/DDBJ databases">
        <title>Genome-scale model development and genomic sequencing of the oleaginous clade Lipomyces.</title>
        <authorList>
            <consortium name="Lawrence Berkeley National Laboratory"/>
            <person name="Czajka J.J."/>
            <person name="Han Y."/>
            <person name="Kim J."/>
            <person name="Mondo S.J."/>
            <person name="Hofstad B.A."/>
            <person name="Robles A."/>
            <person name="Haridas S."/>
            <person name="Riley R."/>
            <person name="LaButti K."/>
            <person name="Pangilinan J."/>
            <person name="Andreopoulos W."/>
            <person name="Lipzen A."/>
            <person name="Yan J."/>
            <person name="Wang M."/>
            <person name="Ng V."/>
            <person name="Grigoriev I.V."/>
            <person name="Spatafora J.W."/>
            <person name="Magnuson J.K."/>
            <person name="Baker S.E."/>
            <person name="Pomraning K.R."/>
        </authorList>
    </citation>
    <scope>NUCLEOTIDE SEQUENCE [LARGE SCALE GENOMIC DNA]</scope>
    <source>
        <strain evidence="3 4">Phaff 52-87</strain>
    </source>
</reference>
<feature type="domain" description="Myb-like" evidence="2">
    <location>
        <begin position="134"/>
        <end position="182"/>
    </location>
</feature>
<keyword evidence="4" id="KW-1185">Reference proteome</keyword>
<feature type="compositionally biased region" description="Basic and acidic residues" evidence="1">
    <location>
        <begin position="200"/>
        <end position="214"/>
    </location>
</feature>
<dbReference type="Pfam" id="PF15963">
    <property type="entry name" value="Myb_DNA-bind_7"/>
    <property type="match status" value="1"/>
</dbReference>
<dbReference type="InterPro" id="IPR039467">
    <property type="entry name" value="TFIIIB_B''_Myb"/>
</dbReference>
<evidence type="ECO:0000313" key="4">
    <source>
        <dbReference type="Proteomes" id="UP001498771"/>
    </source>
</evidence>